<dbReference type="AlphaFoldDB" id="A0A316W170"/>
<feature type="compositionally biased region" description="Pro residues" evidence="1">
    <location>
        <begin position="250"/>
        <end position="261"/>
    </location>
</feature>
<dbReference type="Gene3D" id="3.10.590.10">
    <property type="entry name" value="ph1033 like domains"/>
    <property type="match status" value="1"/>
</dbReference>
<feature type="compositionally biased region" description="Polar residues" evidence="1">
    <location>
        <begin position="196"/>
        <end position="215"/>
    </location>
</feature>
<feature type="region of interest" description="Disordered" evidence="1">
    <location>
        <begin position="196"/>
        <end position="274"/>
    </location>
</feature>
<name>A0A316W170_9BASI</name>
<dbReference type="InterPro" id="IPR045168">
    <property type="entry name" value="YTH_prot"/>
</dbReference>
<gene>
    <name evidence="3" type="ORF">IE81DRAFT_288451</name>
</gene>
<dbReference type="GO" id="GO:0005737">
    <property type="term" value="C:cytoplasm"/>
    <property type="evidence" value="ECO:0007669"/>
    <property type="project" value="TreeGrafter"/>
</dbReference>
<evidence type="ECO:0000313" key="3">
    <source>
        <dbReference type="EMBL" id="PWN43596.1"/>
    </source>
</evidence>
<sequence>MTPSQTALAPPPALSPEVQRLIASRGFNPANFDLEPANARWFVIKSFTEDDVQRSLKYEIWASTEKGNARLDKAWRESAHLGPLYLFFSVNASGHFNGMAQMLTPLDYSTSSNVWAQEGKWKGTFKVRWIYVKDVPNSQLRHIRLTNTPENKPITQSRDTQELPVAAGKELIRIMHGYSARTTLLQDWAFYEAQQESQRQVKQQPDQQIASASQGNHGGPLDLSASKSSSSAPGHQNLSQSQAFQRQPPSQYPPARHPPPRAIASPSPRPGQQQ</sequence>
<dbReference type="Pfam" id="PF04146">
    <property type="entry name" value="YTH"/>
    <property type="match status" value="1"/>
</dbReference>
<dbReference type="GO" id="GO:1990247">
    <property type="term" value="F:N6-methyladenosine-containing RNA reader activity"/>
    <property type="evidence" value="ECO:0007669"/>
    <property type="project" value="TreeGrafter"/>
</dbReference>
<dbReference type="OrthoDB" id="306690at2759"/>
<proteinExistence type="predicted"/>
<feature type="compositionally biased region" description="Polar residues" evidence="1">
    <location>
        <begin position="233"/>
        <end position="247"/>
    </location>
</feature>
<dbReference type="Proteomes" id="UP000245783">
    <property type="component" value="Unassembled WGS sequence"/>
</dbReference>
<organism evidence="3 4">
    <name type="scientific">Ceraceosorus guamensis</name>
    <dbReference type="NCBI Taxonomy" id="1522189"/>
    <lineage>
        <taxon>Eukaryota</taxon>
        <taxon>Fungi</taxon>
        <taxon>Dikarya</taxon>
        <taxon>Basidiomycota</taxon>
        <taxon>Ustilaginomycotina</taxon>
        <taxon>Exobasidiomycetes</taxon>
        <taxon>Ceraceosorales</taxon>
        <taxon>Ceraceosoraceae</taxon>
        <taxon>Ceraceosorus</taxon>
    </lineage>
</organism>
<dbReference type="GeneID" id="37033633"/>
<feature type="domain" description="YTH" evidence="2">
    <location>
        <begin position="39"/>
        <end position="175"/>
    </location>
</feature>
<dbReference type="EMBL" id="KZ819368">
    <property type="protein sequence ID" value="PWN43596.1"/>
    <property type="molecule type" value="Genomic_DNA"/>
</dbReference>
<dbReference type="RefSeq" id="XP_025370756.1">
    <property type="nucleotide sequence ID" value="XM_025511763.1"/>
</dbReference>
<dbReference type="PROSITE" id="PS50882">
    <property type="entry name" value="YTH"/>
    <property type="match status" value="1"/>
</dbReference>
<evidence type="ECO:0000313" key="4">
    <source>
        <dbReference type="Proteomes" id="UP000245783"/>
    </source>
</evidence>
<dbReference type="InterPro" id="IPR007275">
    <property type="entry name" value="YTH_domain"/>
</dbReference>
<reference evidence="3 4" key="1">
    <citation type="journal article" date="2018" name="Mol. Biol. Evol.">
        <title>Broad Genomic Sampling Reveals a Smut Pathogenic Ancestry of the Fungal Clade Ustilaginomycotina.</title>
        <authorList>
            <person name="Kijpornyongpan T."/>
            <person name="Mondo S.J."/>
            <person name="Barry K."/>
            <person name="Sandor L."/>
            <person name="Lee J."/>
            <person name="Lipzen A."/>
            <person name="Pangilinan J."/>
            <person name="LaButti K."/>
            <person name="Hainaut M."/>
            <person name="Henrissat B."/>
            <person name="Grigoriev I.V."/>
            <person name="Spatafora J.W."/>
            <person name="Aime M.C."/>
        </authorList>
    </citation>
    <scope>NUCLEOTIDE SEQUENCE [LARGE SCALE GENOMIC DNA]</scope>
    <source>
        <strain evidence="3 4">MCA 4658</strain>
    </source>
</reference>
<dbReference type="GO" id="GO:0061157">
    <property type="term" value="P:mRNA destabilization"/>
    <property type="evidence" value="ECO:0007669"/>
    <property type="project" value="TreeGrafter"/>
</dbReference>
<protein>
    <submittedName>
        <fullName evidence="3">YTH-domain-containing protein</fullName>
    </submittedName>
</protein>
<dbReference type="STRING" id="1522189.A0A316W170"/>
<dbReference type="InParanoid" id="A0A316W170"/>
<dbReference type="GO" id="GO:0003729">
    <property type="term" value="F:mRNA binding"/>
    <property type="evidence" value="ECO:0007669"/>
    <property type="project" value="TreeGrafter"/>
</dbReference>
<keyword evidence="4" id="KW-1185">Reference proteome</keyword>
<accession>A0A316W170</accession>
<dbReference type="PANTHER" id="PTHR12357">
    <property type="entry name" value="YTH YT521-B HOMOLOGY DOMAIN-CONTAINING"/>
    <property type="match status" value="1"/>
</dbReference>
<evidence type="ECO:0000256" key="1">
    <source>
        <dbReference type="SAM" id="MobiDB-lite"/>
    </source>
</evidence>
<dbReference type="CDD" id="cd21134">
    <property type="entry name" value="YTH"/>
    <property type="match status" value="1"/>
</dbReference>
<dbReference type="PANTHER" id="PTHR12357:SF89">
    <property type="entry name" value="YTH DOMAIN-CONTAINING FAMILY PROTEIN"/>
    <property type="match status" value="1"/>
</dbReference>
<evidence type="ECO:0000259" key="2">
    <source>
        <dbReference type="PROSITE" id="PS50882"/>
    </source>
</evidence>